<name>A0A4Z1C870_9GAMM</name>
<evidence type="ECO:0000313" key="1">
    <source>
        <dbReference type="EMBL" id="TGN39108.1"/>
    </source>
</evidence>
<sequence>MMDRTVRQATARMISVGAHPAYPDLLGFGRRQMELRRPSALNTIYVQDFCTAIHNIQMDAAADAL</sequence>
<dbReference type="InterPro" id="IPR011330">
    <property type="entry name" value="Glyco_hydro/deAcase_b/a-brl"/>
</dbReference>
<gene>
    <name evidence="1" type="ORF">E5Q11_10625</name>
</gene>
<dbReference type="OrthoDB" id="9773478at2"/>
<keyword evidence="2" id="KW-1185">Reference proteome</keyword>
<evidence type="ECO:0000313" key="2">
    <source>
        <dbReference type="Proteomes" id="UP000298325"/>
    </source>
</evidence>
<dbReference type="Gene3D" id="3.20.20.370">
    <property type="entry name" value="Glycoside hydrolase/deacetylase"/>
    <property type="match status" value="1"/>
</dbReference>
<dbReference type="SUPFAM" id="SSF88713">
    <property type="entry name" value="Glycoside hydrolase/deacetylase"/>
    <property type="match status" value="1"/>
</dbReference>
<accession>A0A4Z1C870</accession>
<reference evidence="1 2" key="1">
    <citation type="submission" date="2019-04" db="EMBL/GenBank/DDBJ databases">
        <authorList>
            <person name="Park S."/>
            <person name="Yoon J.-H."/>
        </authorList>
    </citation>
    <scope>NUCLEOTIDE SEQUENCE [LARGE SCALE GENOMIC DNA]</scope>
    <source>
        <strain evidence="1 2">HJM-18</strain>
    </source>
</reference>
<protein>
    <submittedName>
        <fullName evidence="1">Uncharacterized protein</fullName>
    </submittedName>
</protein>
<dbReference type="InterPro" id="IPR005501">
    <property type="entry name" value="LamB/YcsF/PxpA-like"/>
</dbReference>
<dbReference type="EMBL" id="SRPF01000003">
    <property type="protein sequence ID" value="TGN39108.1"/>
    <property type="molecule type" value="Genomic_DNA"/>
</dbReference>
<dbReference type="Pfam" id="PF03746">
    <property type="entry name" value="LamB_YcsF"/>
    <property type="match status" value="1"/>
</dbReference>
<organism evidence="1 2">
    <name type="scientific">Marinobacter confluentis</name>
    <dbReference type="NCBI Taxonomy" id="1697557"/>
    <lineage>
        <taxon>Bacteria</taxon>
        <taxon>Pseudomonadati</taxon>
        <taxon>Pseudomonadota</taxon>
        <taxon>Gammaproteobacteria</taxon>
        <taxon>Pseudomonadales</taxon>
        <taxon>Marinobacteraceae</taxon>
        <taxon>Marinobacter</taxon>
    </lineage>
</organism>
<dbReference type="Proteomes" id="UP000298325">
    <property type="component" value="Unassembled WGS sequence"/>
</dbReference>
<dbReference type="PANTHER" id="PTHR30292">
    <property type="entry name" value="UNCHARACTERIZED PROTEIN YBGL-RELATED"/>
    <property type="match status" value="1"/>
</dbReference>
<dbReference type="GO" id="GO:0005975">
    <property type="term" value="P:carbohydrate metabolic process"/>
    <property type="evidence" value="ECO:0007669"/>
    <property type="project" value="InterPro"/>
</dbReference>
<dbReference type="PANTHER" id="PTHR30292:SF0">
    <property type="entry name" value="5-OXOPROLINASE SUBUNIT A"/>
    <property type="match status" value="1"/>
</dbReference>
<comment type="caution">
    <text evidence="1">The sequence shown here is derived from an EMBL/GenBank/DDBJ whole genome shotgun (WGS) entry which is preliminary data.</text>
</comment>
<proteinExistence type="predicted"/>
<dbReference type="AlphaFoldDB" id="A0A4Z1C870"/>